<name>A0A6C0DZX1_9ZZZZ</name>
<accession>A0A6C0DZX1</accession>
<sequence length="185" mass="22021">MYLIHETSVSALKSILKSGFLMSYSSLKKINKTPKNNYEGLYTDNDFVYFSCVDKLFDKNIGGRIIMYFNTKLLYNKSFYVSTVWSPYPDKLNEWKVKNDDGTHTKEYKKKYDKNYTKYNSVLKKLYEQSVSKSKKDFYVFQQIAVKNKVNIKELVAIEFIKKDDNDKIIKYITKYYPDIIIKVR</sequence>
<organism evidence="1">
    <name type="scientific">viral metagenome</name>
    <dbReference type="NCBI Taxonomy" id="1070528"/>
    <lineage>
        <taxon>unclassified sequences</taxon>
        <taxon>metagenomes</taxon>
        <taxon>organismal metagenomes</taxon>
    </lineage>
</organism>
<reference evidence="1" key="1">
    <citation type="journal article" date="2020" name="Nature">
        <title>Giant virus diversity and host interactions through global metagenomics.</title>
        <authorList>
            <person name="Schulz F."/>
            <person name="Roux S."/>
            <person name="Paez-Espino D."/>
            <person name="Jungbluth S."/>
            <person name="Walsh D.A."/>
            <person name="Denef V.J."/>
            <person name="McMahon K.D."/>
            <person name="Konstantinidis K.T."/>
            <person name="Eloe-Fadrosh E.A."/>
            <person name="Kyrpides N.C."/>
            <person name="Woyke T."/>
        </authorList>
    </citation>
    <scope>NUCLEOTIDE SEQUENCE</scope>
    <source>
        <strain evidence="1">GVMAG-M-3300023179-103</strain>
    </source>
</reference>
<proteinExistence type="predicted"/>
<evidence type="ECO:0000313" key="1">
    <source>
        <dbReference type="EMBL" id="QHT22038.1"/>
    </source>
</evidence>
<protein>
    <submittedName>
        <fullName evidence="1">Uncharacterized protein</fullName>
    </submittedName>
</protein>
<dbReference type="EMBL" id="MN739701">
    <property type="protein sequence ID" value="QHT22038.1"/>
    <property type="molecule type" value="Genomic_DNA"/>
</dbReference>
<dbReference type="AlphaFoldDB" id="A0A6C0DZX1"/>